<proteinExistence type="predicted"/>
<comment type="caution">
    <text evidence="2">The sequence shown here is derived from an EMBL/GenBank/DDBJ whole genome shotgun (WGS) entry which is preliminary data.</text>
</comment>
<evidence type="ECO:0000313" key="3">
    <source>
        <dbReference type="Proteomes" id="UP000265515"/>
    </source>
</evidence>
<reference evidence="2 3" key="1">
    <citation type="journal article" date="2018" name="Cell">
        <title>The Chara Genome: Secondary Complexity and Implications for Plant Terrestrialization.</title>
        <authorList>
            <person name="Nishiyama T."/>
            <person name="Sakayama H."/>
            <person name="Vries J.D."/>
            <person name="Buschmann H."/>
            <person name="Saint-Marcoux D."/>
            <person name="Ullrich K.K."/>
            <person name="Haas F.B."/>
            <person name="Vanderstraeten L."/>
            <person name="Becker D."/>
            <person name="Lang D."/>
            <person name="Vosolsobe S."/>
            <person name="Rombauts S."/>
            <person name="Wilhelmsson P.K.I."/>
            <person name="Janitza P."/>
            <person name="Kern R."/>
            <person name="Heyl A."/>
            <person name="Rumpler F."/>
            <person name="Villalobos L.I.A.C."/>
            <person name="Clay J.M."/>
            <person name="Skokan R."/>
            <person name="Toyoda A."/>
            <person name="Suzuki Y."/>
            <person name="Kagoshima H."/>
            <person name="Schijlen E."/>
            <person name="Tajeshwar N."/>
            <person name="Catarino B."/>
            <person name="Hetherington A.J."/>
            <person name="Saltykova A."/>
            <person name="Bonnot C."/>
            <person name="Breuninger H."/>
            <person name="Symeonidi A."/>
            <person name="Radhakrishnan G.V."/>
            <person name="Van Nieuwerburgh F."/>
            <person name="Deforce D."/>
            <person name="Chang C."/>
            <person name="Karol K.G."/>
            <person name="Hedrich R."/>
            <person name="Ulvskov P."/>
            <person name="Glockner G."/>
            <person name="Delwiche C.F."/>
            <person name="Petrasek J."/>
            <person name="Van de Peer Y."/>
            <person name="Friml J."/>
            <person name="Beilby M."/>
            <person name="Dolan L."/>
            <person name="Kohara Y."/>
            <person name="Sugano S."/>
            <person name="Fujiyama A."/>
            <person name="Delaux P.-M."/>
            <person name="Quint M."/>
            <person name="TheiBen G."/>
            <person name="Hagemann M."/>
            <person name="Harholt J."/>
            <person name="Dunand C."/>
            <person name="Zachgo S."/>
            <person name="Langdale J."/>
            <person name="Maumus F."/>
            <person name="Straeten D.V.D."/>
            <person name="Gould S.B."/>
            <person name="Rensing S.A."/>
        </authorList>
    </citation>
    <scope>NUCLEOTIDE SEQUENCE [LARGE SCALE GENOMIC DNA]</scope>
    <source>
        <strain evidence="2 3">S276</strain>
    </source>
</reference>
<feature type="region of interest" description="Disordered" evidence="1">
    <location>
        <begin position="20"/>
        <end position="72"/>
    </location>
</feature>
<evidence type="ECO:0000313" key="2">
    <source>
        <dbReference type="EMBL" id="GBG66060.1"/>
    </source>
</evidence>
<dbReference type="Proteomes" id="UP000265515">
    <property type="component" value="Unassembled WGS sequence"/>
</dbReference>
<dbReference type="EMBL" id="BFEA01000069">
    <property type="protein sequence ID" value="GBG66060.1"/>
    <property type="molecule type" value="Genomic_DNA"/>
</dbReference>
<name>A0A388K7M7_CHABU</name>
<sequence>MSENFVVRELLDSSVAIELCDNNIEEESSHDDDEEDESSDDDEEEEELSEDEDEEDTDSEDDEKNDESEINVDMFKKSRSGKLLGEAKQIVAQKVRRGLYNKSSKSEKPSYILGKRDRNVCVYNKKTNYHVNMTNVEVILKEDCRKSKCYKKFTAEDVFYKRKEF</sequence>
<evidence type="ECO:0000256" key="1">
    <source>
        <dbReference type="SAM" id="MobiDB-lite"/>
    </source>
</evidence>
<gene>
    <name evidence="2" type="ORF">CBR_g55403</name>
</gene>
<dbReference type="STRING" id="69332.A0A388K7M7"/>
<dbReference type="Gramene" id="GBG66060">
    <property type="protein sequence ID" value="GBG66060"/>
    <property type="gene ID" value="CBR_g55403"/>
</dbReference>
<organism evidence="2 3">
    <name type="scientific">Chara braunii</name>
    <name type="common">Braun's stonewort</name>
    <dbReference type="NCBI Taxonomy" id="69332"/>
    <lineage>
        <taxon>Eukaryota</taxon>
        <taxon>Viridiplantae</taxon>
        <taxon>Streptophyta</taxon>
        <taxon>Charophyceae</taxon>
        <taxon>Charales</taxon>
        <taxon>Characeae</taxon>
        <taxon>Chara</taxon>
    </lineage>
</organism>
<accession>A0A388K7M7</accession>
<dbReference type="AlphaFoldDB" id="A0A388K7M7"/>
<protein>
    <submittedName>
        <fullName evidence="2">Uncharacterized protein</fullName>
    </submittedName>
</protein>
<feature type="compositionally biased region" description="Acidic residues" evidence="1">
    <location>
        <begin position="23"/>
        <end position="70"/>
    </location>
</feature>
<keyword evidence="3" id="KW-1185">Reference proteome</keyword>